<keyword evidence="3" id="KW-0862">Zinc</keyword>
<proteinExistence type="predicted"/>
<name>E2B5R0_HARSA</name>
<dbReference type="Proteomes" id="UP000008237">
    <property type="component" value="Unassembled WGS sequence"/>
</dbReference>
<evidence type="ECO:0000259" key="5">
    <source>
        <dbReference type="Pfam" id="PF20179"/>
    </source>
</evidence>
<evidence type="ECO:0000259" key="4">
    <source>
        <dbReference type="Pfam" id="PF01753"/>
    </source>
</evidence>
<reference evidence="6 7" key="1">
    <citation type="journal article" date="2010" name="Science">
        <title>Genomic comparison of the ants Camponotus floridanus and Harpegnathos saltator.</title>
        <authorList>
            <person name="Bonasio R."/>
            <person name="Zhang G."/>
            <person name="Ye C."/>
            <person name="Mutti N.S."/>
            <person name="Fang X."/>
            <person name="Qin N."/>
            <person name="Donahue G."/>
            <person name="Yang P."/>
            <person name="Li Q."/>
            <person name="Li C."/>
            <person name="Zhang P."/>
            <person name="Huang Z."/>
            <person name="Berger S.L."/>
            <person name="Reinberg D."/>
            <person name="Wang J."/>
            <person name="Liebig J."/>
        </authorList>
    </citation>
    <scope>NUCLEOTIDE SEQUENCE [LARGE SCALE GENOMIC DNA]</scope>
    <source>
        <strain evidence="6 7">R22 G/1</strain>
    </source>
</reference>
<protein>
    <submittedName>
        <fullName evidence="6">Uncharacterized protein</fullName>
    </submittedName>
</protein>
<evidence type="ECO:0000256" key="1">
    <source>
        <dbReference type="ARBA" id="ARBA00022723"/>
    </source>
</evidence>
<dbReference type="PANTHER" id="PTHR28069:SF2">
    <property type="entry name" value="GH20023P"/>
    <property type="match status" value="1"/>
</dbReference>
<sequence length="399" mass="47679">MKECPKLEECPTCRTIAYCSEEHRLLHLPQHKEICDAIIEVNKQRNMHNFCGNALEEWTNFKKENMQAVEQQLHRELELYEQQMLLFPKSCFICHRQDNLKSFCLYCVSIDLCCEHNLLFREHSCKNMQHCLSLDYMQALKDRDEMLLKNDVYINMKEVNDMPSFMEQYLQRKITLDSWDNIHFECTEYFSRPLTLIYGLREGNLLHLQSFKTIIIHIISGTFEDINSLYAWELLLHQCDENAKVLIIMIGPNLQEKCRNIELCKTCIARNKKIQFEYHRTLYHNYVVSRFHMQPHVIIGFNARFMNDIEIAANIIRAVRRQYCLFLLTTKFESKVQQNIMKIREIVYSSMLTPVISGLNRFRSWRPYRDYENDGLFYSNNYLIIYTNLVSIRTPILGL</sequence>
<evidence type="ECO:0000256" key="2">
    <source>
        <dbReference type="ARBA" id="ARBA00022771"/>
    </source>
</evidence>
<keyword evidence="7" id="KW-1185">Reference proteome</keyword>
<feature type="domain" description="MYND-type" evidence="4">
    <location>
        <begin position="7"/>
        <end position="35"/>
    </location>
</feature>
<dbReference type="GO" id="GO:0008270">
    <property type="term" value="F:zinc ion binding"/>
    <property type="evidence" value="ECO:0007669"/>
    <property type="project" value="UniProtKB-KW"/>
</dbReference>
<dbReference type="OrthoDB" id="5282002at2759"/>
<dbReference type="InParanoid" id="E2B5R0"/>
<keyword evidence="1" id="KW-0479">Metal-binding</keyword>
<dbReference type="Gene3D" id="6.10.140.2220">
    <property type="match status" value="1"/>
</dbReference>
<dbReference type="InterPro" id="IPR046824">
    <property type="entry name" value="Mss51-like_C"/>
</dbReference>
<gene>
    <name evidence="6" type="ORF">EAI_10369</name>
</gene>
<dbReference type="PANTHER" id="PTHR28069">
    <property type="entry name" value="GH20023P"/>
    <property type="match status" value="1"/>
</dbReference>
<keyword evidence="2" id="KW-0863">Zinc-finger</keyword>
<dbReference type="Pfam" id="PF20179">
    <property type="entry name" value="MSS51_C"/>
    <property type="match status" value="1"/>
</dbReference>
<accession>E2B5R0</accession>
<feature type="domain" description="Mitochondrial splicing suppressor 51-like C-terminal" evidence="5">
    <location>
        <begin position="193"/>
        <end position="371"/>
    </location>
</feature>
<organism evidence="7">
    <name type="scientific">Harpegnathos saltator</name>
    <name type="common">Jerdon's jumping ant</name>
    <dbReference type="NCBI Taxonomy" id="610380"/>
    <lineage>
        <taxon>Eukaryota</taxon>
        <taxon>Metazoa</taxon>
        <taxon>Ecdysozoa</taxon>
        <taxon>Arthropoda</taxon>
        <taxon>Hexapoda</taxon>
        <taxon>Insecta</taxon>
        <taxon>Pterygota</taxon>
        <taxon>Neoptera</taxon>
        <taxon>Endopterygota</taxon>
        <taxon>Hymenoptera</taxon>
        <taxon>Apocrita</taxon>
        <taxon>Aculeata</taxon>
        <taxon>Formicoidea</taxon>
        <taxon>Formicidae</taxon>
        <taxon>Ponerinae</taxon>
        <taxon>Ponerini</taxon>
        <taxon>Harpegnathos</taxon>
    </lineage>
</organism>
<dbReference type="SUPFAM" id="SSF144232">
    <property type="entry name" value="HIT/MYND zinc finger-like"/>
    <property type="match status" value="1"/>
</dbReference>
<dbReference type="Pfam" id="PF01753">
    <property type="entry name" value="zf-MYND"/>
    <property type="match status" value="1"/>
</dbReference>
<evidence type="ECO:0000313" key="6">
    <source>
        <dbReference type="EMBL" id="EFN88965.1"/>
    </source>
</evidence>
<dbReference type="InterPro" id="IPR002893">
    <property type="entry name" value="Znf_MYND"/>
</dbReference>
<evidence type="ECO:0000313" key="7">
    <source>
        <dbReference type="Proteomes" id="UP000008237"/>
    </source>
</evidence>
<dbReference type="AlphaFoldDB" id="E2B5R0"/>
<dbReference type="EMBL" id="GL445880">
    <property type="protein sequence ID" value="EFN88965.1"/>
    <property type="molecule type" value="Genomic_DNA"/>
</dbReference>
<evidence type="ECO:0000256" key="3">
    <source>
        <dbReference type="ARBA" id="ARBA00022833"/>
    </source>
</evidence>